<dbReference type="AlphaFoldDB" id="A0A2W5CYL6"/>
<dbReference type="RefSeq" id="WP_273233606.1">
    <property type="nucleotide sequence ID" value="NZ_QFOH01000020.1"/>
</dbReference>
<sequence length="301" mass="33850">MARKALHHWYGVYQALQPKIDSFEGEGGVYRLLRQEAKDLGYEEKVLKRMLKAGAFLDGWAGARTIEDVRCGYAHVELLERLNELAPKEAQRLLSVVLSNGITLKNLRLAFEHNAAKGGQARITARSKARAQVAEHQRVTIELVQRMGTSFFGCPDGEFFMVRNFLSLRQFILIHSNTNPIAIIPRVGDSSIKEWEAAEEILKLASSVKERLYRVWIVLPHDSPISPYLFAYAHRDEAVNTWLFIATLDEGGTSLTQYSNASKLFELDLLGEGGGTWSGHSLHDGRSVHGTLPIRRFFTAD</sequence>
<name>A0A2W5CYL6_9PSED</name>
<comment type="caution">
    <text evidence="1">The sequence shown here is derived from an EMBL/GenBank/DDBJ whole genome shotgun (WGS) entry which is preliminary data.</text>
</comment>
<proteinExistence type="predicted"/>
<protein>
    <submittedName>
        <fullName evidence="1">Uncharacterized protein</fullName>
    </submittedName>
</protein>
<gene>
    <name evidence="1" type="ORF">DI599_15835</name>
</gene>
<evidence type="ECO:0000313" key="2">
    <source>
        <dbReference type="Proteomes" id="UP000249198"/>
    </source>
</evidence>
<reference evidence="1 2" key="1">
    <citation type="submission" date="2017-08" db="EMBL/GenBank/DDBJ databases">
        <title>Infants hospitalized years apart are colonized by the same room-sourced microbial strains.</title>
        <authorList>
            <person name="Brooks B."/>
            <person name="Olm M.R."/>
            <person name="Firek B.A."/>
            <person name="Baker R."/>
            <person name="Thomas B.C."/>
            <person name="Morowitz M.J."/>
            <person name="Banfield J.F."/>
        </authorList>
    </citation>
    <scope>NUCLEOTIDE SEQUENCE [LARGE SCALE GENOMIC DNA]</scope>
    <source>
        <strain evidence="1">S2_009_000_R2_77</strain>
    </source>
</reference>
<evidence type="ECO:0000313" key="1">
    <source>
        <dbReference type="EMBL" id="PZP22267.1"/>
    </source>
</evidence>
<dbReference type="Proteomes" id="UP000249198">
    <property type="component" value="Unassembled WGS sequence"/>
</dbReference>
<dbReference type="EMBL" id="QFOH01000020">
    <property type="protein sequence ID" value="PZP22267.1"/>
    <property type="molecule type" value="Genomic_DNA"/>
</dbReference>
<accession>A0A2W5CYL6</accession>
<organism evidence="1 2">
    <name type="scientific">Pseudomonas kuykendallii</name>
    <dbReference type="NCBI Taxonomy" id="1007099"/>
    <lineage>
        <taxon>Bacteria</taxon>
        <taxon>Pseudomonadati</taxon>
        <taxon>Pseudomonadota</taxon>
        <taxon>Gammaproteobacteria</taxon>
        <taxon>Pseudomonadales</taxon>
        <taxon>Pseudomonadaceae</taxon>
        <taxon>Pseudomonas</taxon>
    </lineage>
</organism>